<protein>
    <recommendedName>
        <fullName evidence="9">Protein farnesyltransferase/geranylgeranyltransferase type-1 subunit alpha</fullName>
        <ecNumber evidence="4">2.5.1.58</ecNumber>
        <ecNumber evidence="3">2.5.1.59</ecNumber>
    </recommendedName>
    <alternativeName>
        <fullName evidence="12">CAAX farnesyltransferase subunit alpha</fullName>
    </alternativeName>
    <alternativeName>
        <fullName evidence="11">FTase-alpha</fullName>
    </alternativeName>
    <alternativeName>
        <fullName evidence="10">Ras proteins prenyltransferase subunit alpha</fullName>
    </alternativeName>
    <alternativeName>
        <fullName evidence="13">Type I protein geranyl-geranyltransferase subunit alpha</fullName>
    </alternativeName>
</protein>
<dbReference type="InterPro" id="IPR002088">
    <property type="entry name" value="Prenyl_trans_a"/>
</dbReference>
<evidence type="ECO:0000256" key="4">
    <source>
        <dbReference type="ARBA" id="ARBA00012702"/>
    </source>
</evidence>
<dbReference type="AlphaFoldDB" id="A0A914YGE2"/>
<evidence type="ECO:0000256" key="3">
    <source>
        <dbReference type="ARBA" id="ARBA00012700"/>
    </source>
</evidence>
<keyword evidence="5" id="KW-0637">Prenyltransferase</keyword>
<accession>A0A914YGE2</accession>
<dbReference type="GO" id="GO:0004662">
    <property type="term" value="F:CAAX-protein geranylgeranyltransferase activity"/>
    <property type="evidence" value="ECO:0007669"/>
    <property type="project" value="UniProtKB-EC"/>
</dbReference>
<evidence type="ECO:0000256" key="11">
    <source>
        <dbReference type="ARBA" id="ARBA00042436"/>
    </source>
</evidence>
<evidence type="ECO:0000256" key="13">
    <source>
        <dbReference type="ARBA" id="ARBA00043219"/>
    </source>
</evidence>
<evidence type="ECO:0000256" key="2">
    <source>
        <dbReference type="ARBA" id="ARBA00006734"/>
    </source>
</evidence>
<keyword evidence="6" id="KW-0808">Transferase</keyword>
<organism evidence="14 15">
    <name type="scientific">Panagrolaimus superbus</name>
    <dbReference type="NCBI Taxonomy" id="310955"/>
    <lineage>
        <taxon>Eukaryota</taxon>
        <taxon>Metazoa</taxon>
        <taxon>Ecdysozoa</taxon>
        <taxon>Nematoda</taxon>
        <taxon>Chromadorea</taxon>
        <taxon>Rhabditida</taxon>
        <taxon>Tylenchina</taxon>
        <taxon>Panagrolaimomorpha</taxon>
        <taxon>Panagrolaimoidea</taxon>
        <taxon>Panagrolaimidae</taxon>
        <taxon>Panagrolaimus</taxon>
    </lineage>
</organism>
<evidence type="ECO:0000256" key="7">
    <source>
        <dbReference type="ARBA" id="ARBA00022737"/>
    </source>
</evidence>
<evidence type="ECO:0000256" key="8">
    <source>
        <dbReference type="ARBA" id="ARBA00022842"/>
    </source>
</evidence>
<evidence type="ECO:0000256" key="10">
    <source>
        <dbReference type="ARBA" id="ARBA00041392"/>
    </source>
</evidence>
<dbReference type="PANTHER" id="PTHR11129:SF1">
    <property type="entry name" value="PROTEIN FARNESYLTRANSFERASE_GERANYLGERANYLTRANSFERASE TYPE-1 SUBUNIT ALPHA"/>
    <property type="match status" value="1"/>
</dbReference>
<dbReference type="PROSITE" id="PS51147">
    <property type="entry name" value="PFTA"/>
    <property type="match status" value="4"/>
</dbReference>
<dbReference type="EC" id="2.5.1.59" evidence="3"/>
<evidence type="ECO:0000256" key="12">
    <source>
        <dbReference type="ARBA" id="ARBA00043086"/>
    </source>
</evidence>
<reference evidence="15" key="1">
    <citation type="submission" date="2022-11" db="UniProtKB">
        <authorList>
            <consortium name="WormBaseParasite"/>
        </authorList>
    </citation>
    <scope>IDENTIFICATION</scope>
</reference>
<keyword evidence="8" id="KW-0460">Magnesium</keyword>
<keyword evidence="14" id="KW-1185">Reference proteome</keyword>
<proteinExistence type="inferred from homology"/>
<dbReference type="SUPFAM" id="SSF48439">
    <property type="entry name" value="Protein prenylyltransferase"/>
    <property type="match status" value="1"/>
</dbReference>
<dbReference type="Pfam" id="PF01239">
    <property type="entry name" value="PPTA"/>
    <property type="match status" value="4"/>
</dbReference>
<dbReference type="WBParaSite" id="PSU_v2.g18386.t1">
    <property type="protein sequence ID" value="PSU_v2.g18386.t1"/>
    <property type="gene ID" value="PSU_v2.g18386"/>
</dbReference>
<dbReference type="GO" id="GO:0004660">
    <property type="term" value="F:protein farnesyltransferase activity"/>
    <property type="evidence" value="ECO:0007669"/>
    <property type="project" value="UniProtKB-EC"/>
</dbReference>
<comment type="cofactor">
    <cofactor evidence="1">
        <name>Mg(2+)</name>
        <dbReference type="ChEBI" id="CHEBI:18420"/>
    </cofactor>
</comment>
<evidence type="ECO:0000256" key="1">
    <source>
        <dbReference type="ARBA" id="ARBA00001946"/>
    </source>
</evidence>
<dbReference type="EC" id="2.5.1.58" evidence="4"/>
<evidence type="ECO:0000313" key="14">
    <source>
        <dbReference type="Proteomes" id="UP000887577"/>
    </source>
</evidence>
<evidence type="ECO:0000256" key="6">
    <source>
        <dbReference type="ARBA" id="ARBA00022679"/>
    </source>
</evidence>
<evidence type="ECO:0000256" key="5">
    <source>
        <dbReference type="ARBA" id="ARBA00022602"/>
    </source>
</evidence>
<evidence type="ECO:0000313" key="15">
    <source>
        <dbReference type="WBParaSite" id="PSU_v2.g18386.t1"/>
    </source>
</evidence>
<dbReference type="GO" id="GO:0005953">
    <property type="term" value="C:CAAX-protein geranylgeranyltransferase complex"/>
    <property type="evidence" value="ECO:0007669"/>
    <property type="project" value="TreeGrafter"/>
</dbReference>
<dbReference type="PANTHER" id="PTHR11129">
    <property type="entry name" value="PROTEIN FARNESYLTRANSFERASE ALPHA SUBUNIT/RAB GERANYLGERANYL TRANSFERASE ALPHA SUBUNIT"/>
    <property type="match status" value="1"/>
</dbReference>
<keyword evidence="7" id="KW-0677">Repeat</keyword>
<dbReference type="Gene3D" id="1.25.40.120">
    <property type="entry name" value="Protein prenylyltransferase"/>
    <property type="match status" value="1"/>
</dbReference>
<evidence type="ECO:0000256" key="9">
    <source>
        <dbReference type="ARBA" id="ARBA00040965"/>
    </source>
</evidence>
<name>A0A914YGE2_9BILA</name>
<dbReference type="GO" id="GO:0005965">
    <property type="term" value="C:protein farnesyltransferase complex"/>
    <property type="evidence" value="ECO:0007669"/>
    <property type="project" value="TreeGrafter"/>
</dbReference>
<comment type="similarity">
    <text evidence="2">Belongs to the protein prenyltransferase subunit alpha family.</text>
</comment>
<dbReference type="Proteomes" id="UP000887577">
    <property type="component" value="Unplaced"/>
</dbReference>
<sequence>MNKGEISERAFDLTTECTRLNPANYSVWEYRRHLLRKLSKDLIEELDFCEESVQENLKNYQVWHHRREVITWIGEKKIDMEFINSILKDDPKNYHAWQHRVFLVRHFDVSLEAELRCTTEFISRDVFNNSAWTYRYCIVAEMSDNFENAKILDDEIKSVYSYLYQSSSK</sequence>